<dbReference type="Proteomes" id="UP000619118">
    <property type="component" value="Unassembled WGS sequence"/>
</dbReference>
<dbReference type="EMBL" id="BMQX01000012">
    <property type="protein sequence ID" value="GGQ19451.1"/>
    <property type="molecule type" value="Genomic_DNA"/>
</dbReference>
<dbReference type="RefSeq" id="WP_160054173.1">
    <property type="nucleotide sequence ID" value="NZ_BMQX01000012.1"/>
</dbReference>
<proteinExistence type="predicted"/>
<gene>
    <name evidence="1" type="ORF">GCM10009411_19620</name>
</gene>
<keyword evidence="2" id="KW-1185">Reference proteome</keyword>
<accession>A0ABQ2RAQ0</accession>
<evidence type="ECO:0000313" key="1">
    <source>
        <dbReference type="EMBL" id="GGQ19451.1"/>
    </source>
</evidence>
<comment type="caution">
    <text evidence="1">The sequence shown here is derived from an EMBL/GenBank/DDBJ whole genome shotgun (WGS) entry which is preliminary data.</text>
</comment>
<name>A0ABQ2RAQ0_9GAMM</name>
<reference evidence="2" key="1">
    <citation type="journal article" date="2019" name="Int. J. Syst. Evol. Microbiol.">
        <title>The Global Catalogue of Microorganisms (GCM) 10K type strain sequencing project: providing services to taxonomists for standard genome sequencing and annotation.</title>
        <authorList>
            <consortium name="The Broad Institute Genomics Platform"/>
            <consortium name="The Broad Institute Genome Sequencing Center for Infectious Disease"/>
            <person name="Wu L."/>
            <person name="Ma J."/>
        </authorList>
    </citation>
    <scope>NUCLEOTIDE SEQUENCE [LARGE SCALE GENOMIC DNA]</scope>
    <source>
        <strain evidence="2">JCM 32306</strain>
    </source>
</reference>
<organism evidence="1 2">
    <name type="scientific">Shewanella litoralis</name>
    <dbReference type="NCBI Taxonomy" id="2282700"/>
    <lineage>
        <taxon>Bacteria</taxon>
        <taxon>Pseudomonadati</taxon>
        <taxon>Pseudomonadota</taxon>
        <taxon>Gammaproteobacteria</taxon>
        <taxon>Alteromonadales</taxon>
        <taxon>Shewanellaceae</taxon>
        <taxon>Shewanella</taxon>
    </lineage>
</organism>
<evidence type="ECO:0000313" key="2">
    <source>
        <dbReference type="Proteomes" id="UP000619118"/>
    </source>
</evidence>
<protein>
    <recommendedName>
        <fullName evidence="3">3-oxoacyl-ACP synthase</fullName>
    </recommendedName>
</protein>
<sequence length="305" mass="33952">MIVGPYEDPQHLINLPFSQALDFDSQLSDGQHVASVMAKGLATESVLARLSDMLCKLPISNETLFQPYCHQPVFWILPHLDKQQLVEWVAHIHSLFPYCFAHPQSRFFSMGSAGFLSALSALKAIDADNASATFIAVDSLFIDMAHFSQNNELISQQQDCGRCPAEAVIMASINLATDGLQLVDLFQESCSTVQQTQTIKTLFDRACQVEGVEVLAQLYLPGNHTTAIESWLNAYEQLAGKIDQDTQLTQSNYFTGDIGSVAGLYNFLHLYNRYHQQQITGTSLQLEVSQQLHLGLAMYSWIEKA</sequence>
<evidence type="ECO:0008006" key="3">
    <source>
        <dbReference type="Google" id="ProtNLM"/>
    </source>
</evidence>